<dbReference type="OrthoDB" id="9800412at2"/>
<accession>A0A0F3IWM7</accession>
<dbReference type="SUPFAM" id="SSF101738">
    <property type="entry name" value="SspB-like"/>
    <property type="match status" value="1"/>
</dbReference>
<gene>
    <name evidence="2" type="ORF">VZ95_00980</name>
</gene>
<protein>
    <recommendedName>
        <fullName evidence="4">Stringent starvation protein B</fullName>
    </recommendedName>
</protein>
<evidence type="ECO:0000313" key="2">
    <source>
        <dbReference type="EMBL" id="KJV11042.1"/>
    </source>
</evidence>
<dbReference type="PATRIC" id="fig|552518.3.peg.497"/>
<feature type="compositionally biased region" description="Acidic residues" evidence="1">
    <location>
        <begin position="161"/>
        <end position="172"/>
    </location>
</feature>
<dbReference type="EMBL" id="LAJY01000014">
    <property type="protein sequence ID" value="KJV11042.1"/>
    <property type="molecule type" value="Genomic_DNA"/>
</dbReference>
<dbReference type="Pfam" id="PF04386">
    <property type="entry name" value="SspB"/>
    <property type="match status" value="1"/>
</dbReference>
<dbReference type="InterPro" id="IPR007481">
    <property type="entry name" value="SspB"/>
</dbReference>
<dbReference type="RefSeq" id="WP_045774219.1">
    <property type="nucleotide sequence ID" value="NZ_LAJY01000014.1"/>
</dbReference>
<reference evidence="2 3" key="1">
    <citation type="submission" date="2015-03" db="EMBL/GenBank/DDBJ databases">
        <title>Draft genome sequence of Elstera litoralis.</title>
        <authorList>
            <person name="Rahalkar M.C."/>
            <person name="Dhakephalkar P.K."/>
            <person name="Pore S.D."/>
            <person name="Arora P."/>
            <person name="Kapse N.G."/>
            <person name="Pandit P.S."/>
        </authorList>
    </citation>
    <scope>NUCLEOTIDE SEQUENCE [LARGE SCALE GENOMIC DNA]</scope>
    <source>
        <strain evidence="2 3">Dia-1</strain>
    </source>
</reference>
<sequence>MPINLLRYDRMIEEALRGVVRRALRMVAATGLPGSHHFFISFRTHAEGVQIADYLRERYPDEMTIVVQHQFWGLDVTSEQFSITLSFNDVHERLIIPFAAITSFADPAAQFGLQFQQATAALDGEDAEDKGSKATKSTGPAVAPTRLPLPAAKSEAKADGEGDTPAEGEAPAEDGKEGEPKEGSVVFLDQFRRK</sequence>
<name>A0A0F3IWM7_9PROT</name>
<dbReference type="Proteomes" id="UP000033774">
    <property type="component" value="Unassembled WGS sequence"/>
</dbReference>
<feature type="compositionally biased region" description="Basic and acidic residues" evidence="1">
    <location>
        <begin position="173"/>
        <end position="182"/>
    </location>
</feature>
<evidence type="ECO:0000256" key="1">
    <source>
        <dbReference type="SAM" id="MobiDB-lite"/>
    </source>
</evidence>
<evidence type="ECO:0000313" key="3">
    <source>
        <dbReference type="Proteomes" id="UP000033774"/>
    </source>
</evidence>
<evidence type="ECO:0008006" key="4">
    <source>
        <dbReference type="Google" id="ProtNLM"/>
    </source>
</evidence>
<keyword evidence="3" id="KW-1185">Reference proteome</keyword>
<comment type="caution">
    <text evidence="2">The sequence shown here is derived from an EMBL/GenBank/DDBJ whole genome shotgun (WGS) entry which is preliminary data.</text>
</comment>
<dbReference type="AlphaFoldDB" id="A0A0F3IWM7"/>
<dbReference type="InterPro" id="IPR036760">
    <property type="entry name" value="SspB-like_sf"/>
</dbReference>
<feature type="region of interest" description="Disordered" evidence="1">
    <location>
        <begin position="122"/>
        <end position="194"/>
    </location>
</feature>
<proteinExistence type="predicted"/>
<organism evidence="2 3">
    <name type="scientific">Elstera litoralis</name>
    <dbReference type="NCBI Taxonomy" id="552518"/>
    <lineage>
        <taxon>Bacteria</taxon>
        <taxon>Pseudomonadati</taxon>
        <taxon>Pseudomonadota</taxon>
        <taxon>Alphaproteobacteria</taxon>
        <taxon>Rhodospirillales</taxon>
        <taxon>Rhodospirillaceae</taxon>
        <taxon>Elstera</taxon>
    </lineage>
</organism>
<dbReference type="Gene3D" id="2.30.30.220">
    <property type="entry name" value="SspB-like"/>
    <property type="match status" value="1"/>
</dbReference>